<organism evidence="2 3">
    <name type="scientific">Streptococcus constellatus subsp. constellatus SK53</name>
    <dbReference type="NCBI Taxonomy" id="1095730"/>
    <lineage>
        <taxon>Bacteria</taxon>
        <taxon>Bacillati</taxon>
        <taxon>Bacillota</taxon>
        <taxon>Bacilli</taxon>
        <taxon>Lactobacillales</taxon>
        <taxon>Streptococcaceae</taxon>
        <taxon>Streptococcus</taxon>
        <taxon>Streptococcus anginosus group</taxon>
    </lineage>
</organism>
<sequence>MRRQHTGYDVLLHIFITSHVIIATYHLLFSLVVLIIYA</sequence>
<dbReference type="EMBL" id="AICQ01000008">
    <property type="protein sequence ID" value="EID21994.1"/>
    <property type="molecule type" value="Genomic_DNA"/>
</dbReference>
<evidence type="ECO:0000256" key="1">
    <source>
        <dbReference type="SAM" id="Phobius"/>
    </source>
</evidence>
<keyword evidence="1" id="KW-0472">Membrane</keyword>
<accession>A0AAD2Y4N5</accession>
<keyword evidence="1" id="KW-0812">Transmembrane</keyword>
<evidence type="ECO:0000313" key="2">
    <source>
        <dbReference type="EMBL" id="EID21994.1"/>
    </source>
</evidence>
<keyword evidence="1" id="KW-1133">Transmembrane helix</keyword>
<feature type="transmembrane region" description="Helical" evidence="1">
    <location>
        <begin position="12"/>
        <end position="37"/>
    </location>
</feature>
<dbReference type="AlphaFoldDB" id="A0AAD2Y4N5"/>
<comment type="caution">
    <text evidence="2">The sequence shown here is derived from an EMBL/GenBank/DDBJ whole genome shotgun (WGS) entry which is preliminary data.</text>
</comment>
<protein>
    <submittedName>
        <fullName evidence="2">Uncharacterized protein</fullName>
    </submittedName>
</protein>
<dbReference type="Proteomes" id="UP000005070">
    <property type="component" value="Unassembled WGS sequence"/>
</dbReference>
<proteinExistence type="predicted"/>
<gene>
    <name evidence="2" type="ORF">HMPREF1044_0112</name>
</gene>
<name>A0AAD2Y4N5_STRCV</name>
<reference evidence="2 3" key="1">
    <citation type="submission" date="2012-01" db="EMBL/GenBank/DDBJ databases">
        <authorList>
            <person name="Harkins D.M."/>
            <person name="Madupu R."/>
            <person name="Durkin A.S."/>
            <person name="Torralba M."/>
            <person name="Methe B."/>
            <person name="Sutton G.G."/>
            <person name="Nelson K.E."/>
        </authorList>
    </citation>
    <scope>NUCLEOTIDE SEQUENCE [LARGE SCALE GENOMIC DNA]</scope>
    <source>
        <strain evidence="2 3">SK53</strain>
    </source>
</reference>
<evidence type="ECO:0000313" key="3">
    <source>
        <dbReference type="Proteomes" id="UP000005070"/>
    </source>
</evidence>